<reference evidence="1" key="1">
    <citation type="journal article" date="2020" name="New Phytol.">
        <title>Comparative genomics reveals dynamic genome evolution in host specialist ectomycorrhizal fungi.</title>
        <authorList>
            <person name="Lofgren L.A."/>
            <person name="Nguyen N.H."/>
            <person name="Vilgalys R."/>
            <person name="Ruytinx J."/>
            <person name="Liao H.L."/>
            <person name="Branco S."/>
            <person name="Kuo A."/>
            <person name="LaButti K."/>
            <person name="Lipzen A."/>
            <person name="Andreopoulos W."/>
            <person name="Pangilinan J."/>
            <person name="Riley R."/>
            <person name="Hundley H."/>
            <person name="Na H."/>
            <person name="Barry K."/>
            <person name="Grigoriev I.V."/>
            <person name="Stajich J.E."/>
            <person name="Kennedy P.G."/>
        </authorList>
    </citation>
    <scope>NUCLEOTIDE SEQUENCE</scope>
    <source>
        <strain evidence="1">MN1</strain>
    </source>
</reference>
<accession>A0A9P7JAP2</accession>
<gene>
    <name evidence="1" type="ORF">BJ212DRAFT_1277665</name>
</gene>
<dbReference type="RefSeq" id="XP_041190058.1">
    <property type="nucleotide sequence ID" value="XM_041331380.1"/>
</dbReference>
<name>A0A9P7JAP2_9AGAM</name>
<organism evidence="1 2">
    <name type="scientific">Suillus subaureus</name>
    <dbReference type="NCBI Taxonomy" id="48587"/>
    <lineage>
        <taxon>Eukaryota</taxon>
        <taxon>Fungi</taxon>
        <taxon>Dikarya</taxon>
        <taxon>Basidiomycota</taxon>
        <taxon>Agaricomycotina</taxon>
        <taxon>Agaricomycetes</taxon>
        <taxon>Agaricomycetidae</taxon>
        <taxon>Boletales</taxon>
        <taxon>Suillineae</taxon>
        <taxon>Suillaceae</taxon>
        <taxon>Suillus</taxon>
    </lineage>
</organism>
<comment type="caution">
    <text evidence="1">The sequence shown here is derived from an EMBL/GenBank/DDBJ whole genome shotgun (WGS) entry which is preliminary data.</text>
</comment>
<keyword evidence="2" id="KW-1185">Reference proteome</keyword>
<dbReference type="AlphaFoldDB" id="A0A9P7JAP2"/>
<dbReference type="EMBL" id="JABBWG010000029">
    <property type="protein sequence ID" value="KAG1811459.1"/>
    <property type="molecule type" value="Genomic_DNA"/>
</dbReference>
<evidence type="ECO:0000313" key="1">
    <source>
        <dbReference type="EMBL" id="KAG1811459.1"/>
    </source>
</evidence>
<dbReference type="OrthoDB" id="3262992at2759"/>
<sequence length="111" mass="13054">MLECPNNAQETIWKLTKDLWPTKFGAWPKIKLGTILGYGNLNLRKNIQNRQNSDEEDKNINIRDKTNGASRLMRILISESAYLIWVIRCDSTINERTHNQQHNKEMDKQNK</sequence>
<protein>
    <submittedName>
        <fullName evidence="1">Uncharacterized protein</fullName>
    </submittedName>
</protein>
<proteinExistence type="predicted"/>
<evidence type="ECO:0000313" key="2">
    <source>
        <dbReference type="Proteomes" id="UP000807769"/>
    </source>
</evidence>
<dbReference type="GeneID" id="64625397"/>
<dbReference type="Proteomes" id="UP000807769">
    <property type="component" value="Unassembled WGS sequence"/>
</dbReference>